<dbReference type="PANTHER" id="PTHR42745:SF1">
    <property type="entry name" value="ARABINOSE 5-PHOSPHATE ISOMERASE KDSD"/>
    <property type="match status" value="1"/>
</dbReference>
<feature type="binding site" evidence="5">
    <location>
        <position position="71"/>
    </location>
    <ligand>
        <name>Zn(2+)</name>
        <dbReference type="ChEBI" id="CHEBI:29105"/>
    </ligand>
</feature>
<feature type="site" description="Catalytically relevant" evidence="6">
    <location>
        <position position="141"/>
    </location>
</feature>
<evidence type="ECO:0000259" key="8">
    <source>
        <dbReference type="PROSITE" id="PS51371"/>
    </source>
</evidence>
<dbReference type="PROSITE" id="PS51371">
    <property type="entry name" value="CBS"/>
    <property type="match status" value="2"/>
</dbReference>
<dbReference type="Pfam" id="PF01380">
    <property type="entry name" value="SIS"/>
    <property type="match status" value="1"/>
</dbReference>
<accession>A0A1S7LMC8</accession>
<keyword evidence="5" id="KW-0479">Metal-binding</keyword>
<evidence type="ECO:0000256" key="3">
    <source>
        <dbReference type="ARBA" id="ARBA00023122"/>
    </source>
</evidence>
<feature type="site" description="Catalytically relevant" evidence="6">
    <location>
        <position position="48"/>
    </location>
</feature>
<evidence type="ECO:0000313" key="10">
    <source>
        <dbReference type="EMBL" id="CRH08020.1"/>
    </source>
</evidence>
<proteinExistence type="inferred from homology"/>
<reference evidence="10" key="1">
    <citation type="submission" date="2015-04" db="EMBL/GenBank/DDBJ databases">
        <authorList>
            <person name="Syromyatnikov M.Y."/>
            <person name="Popov V.N."/>
        </authorList>
    </citation>
    <scope>NUCLEOTIDE SEQUENCE</scope>
    <source>
        <strain evidence="10">MO-1</strain>
    </source>
</reference>
<dbReference type="PROSITE" id="PS51464">
    <property type="entry name" value="SIS"/>
    <property type="match status" value="1"/>
</dbReference>
<protein>
    <submittedName>
        <fullName evidence="10">D-arabinose 5-phosphate isomerase</fullName>
        <ecNumber evidence="10">5.3.1.13</ecNumber>
    </submittedName>
</protein>
<dbReference type="SUPFAM" id="SSF53697">
    <property type="entry name" value="SIS domain"/>
    <property type="match status" value="1"/>
</dbReference>
<dbReference type="CDD" id="cd05014">
    <property type="entry name" value="SIS_Kpsf"/>
    <property type="match status" value="1"/>
</dbReference>
<dbReference type="Gene3D" id="3.40.50.10490">
    <property type="entry name" value="Glucose-6-phosphate isomerase like protein, domain 1"/>
    <property type="match status" value="1"/>
</dbReference>
<dbReference type="CDD" id="cd04604">
    <property type="entry name" value="CBS_pair_SIS_assoc"/>
    <property type="match status" value="1"/>
</dbReference>
<evidence type="ECO:0000256" key="6">
    <source>
        <dbReference type="PIRSR" id="PIRSR004692-3"/>
    </source>
</evidence>
<dbReference type="FunFam" id="3.40.50.10490:FF:000011">
    <property type="entry name" value="Arabinose 5-phosphate isomerase"/>
    <property type="match status" value="1"/>
</dbReference>
<feature type="domain" description="CBS" evidence="8">
    <location>
        <begin position="267"/>
        <end position="318"/>
    </location>
</feature>
<dbReference type="InterPro" id="IPR004800">
    <property type="entry name" value="KdsD/KpsF-type"/>
</dbReference>
<name>A0A1S7LMC8_MAGMO</name>
<feature type="domain" description="CBS" evidence="8">
    <location>
        <begin position="199"/>
        <end position="258"/>
    </location>
</feature>
<dbReference type="InterPro" id="IPR050986">
    <property type="entry name" value="GutQ/KpsF_isomerases"/>
</dbReference>
<keyword evidence="2" id="KW-0677">Repeat</keyword>
<dbReference type="InterPro" id="IPR001347">
    <property type="entry name" value="SIS_dom"/>
</dbReference>
<dbReference type="GO" id="GO:0019146">
    <property type="term" value="F:arabinose-5-phosphate isomerase activity"/>
    <property type="evidence" value="ECO:0007669"/>
    <property type="project" value="UniProtKB-EC"/>
</dbReference>
<dbReference type="GO" id="GO:0097367">
    <property type="term" value="F:carbohydrate derivative binding"/>
    <property type="evidence" value="ECO:0007669"/>
    <property type="project" value="InterPro"/>
</dbReference>
<organism evidence="10">
    <name type="scientific">Magnetococcus massalia (strain MO-1)</name>
    <dbReference type="NCBI Taxonomy" id="451514"/>
    <lineage>
        <taxon>Bacteria</taxon>
        <taxon>Pseudomonadati</taxon>
        <taxon>Pseudomonadota</taxon>
        <taxon>Magnetococcia</taxon>
        <taxon>Magnetococcales</taxon>
        <taxon>Magnetococcaceae</taxon>
        <taxon>Magnetococcus</taxon>
    </lineage>
</organism>
<dbReference type="NCBIfam" id="TIGR00393">
    <property type="entry name" value="kpsF"/>
    <property type="match status" value="1"/>
</dbReference>
<keyword evidence="5" id="KW-0862">Zinc</keyword>
<dbReference type="GO" id="GO:0005975">
    <property type="term" value="P:carbohydrate metabolic process"/>
    <property type="evidence" value="ECO:0007669"/>
    <property type="project" value="InterPro"/>
</dbReference>
<evidence type="ECO:0000256" key="5">
    <source>
        <dbReference type="PIRSR" id="PIRSR004692-2"/>
    </source>
</evidence>
<sequence>MLQRARETLKLEAEAIDAMQARLDHRFEAAVETMLRCTGRVVVTGMGKSGLIGNKIAATLASTGTPSLCLHPGEGIHGDLGMVTPQDCVLALSNSGETGEVLALLPVIKRLGVPLISILGRMDSTLARQSTVVLDATVEREACPLNLAPTSSTTAALAMGDALAMALLEARGFSEDEFALFHPGGALGRKLLLTVKELMHQGDDLPQVSRHTLVKDALWEMTAKRLGLTAVVERDGRLCGIITDGDLRRRLEDHPHDLMQCRAEEIMSAHPKTIRIGALAAEAVHVMESKQITALMVVEEHRMVGVIHLHDLLRAGVV</sequence>
<dbReference type="Pfam" id="PF00571">
    <property type="entry name" value="CBS"/>
    <property type="match status" value="2"/>
</dbReference>
<dbReference type="PIRSF" id="PIRSF004692">
    <property type="entry name" value="KdsD_KpsF"/>
    <property type="match status" value="1"/>
</dbReference>
<evidence type="ECO:0000259" key="9">
    <source>
        <dbReference type="PROSITE" id="PS51464"/>
    </source>
</evidence>
<dbReference type="GO" id="GO:0046872">
    <property type="term" value="F:metal ion binding"/>
    <property type="evidence" value="ECO:0007669"/>
    <property type="project" value="UniProtKB-KW"/>
</dbReference>
<dbReference type="GO" id="GO:1901135">
    <property type="term" value="P:carbohydrate derivative metabolic process"/>
    <property type="evidence" value="ECO:0007669"/>
    <property type="project" value="InterPro"/>
</dbReference>
<dbReference type="EC" id="5.3.1.13" evidence="10"/>
<feature type="site" description="Catalytically relevant" evidence="6">
    <location>
        <position position="182"/>
    </location>
</feature>
<dbReference type="InterPro" id="IPR035474">
    <property type="entry name" value="SIS_Kpsf"/>
</dbReference>
<evidence type="ECO:0000256" key="4">
    <source>
        <dbReference type="PIRNR" id="PIRNR004692"/>
    </source>
</evidence>
<dbReference type="InterPro" id="IPR046348">
    <property type="entry name" value="SIS_dom_sf"/>
</dbReference>
<dbReference type="EMBL" id="LO017727">
    <property type="protein sequence ID" value="CRH08020.1"/>
    <property type="molecule type" value="Genomic_DNA"/>
</dbReference>
<keyword evidence="10" id="KW-0413">Isomerase</keyword>
<evidence type="ECO:0000256" key="7">
    <source>
        <dbReference type="PROSITE-ProRule" id="PRU00703"/>
    </source>
</evidence>
<dbReference type="SMART" id="SM00116">
    <property type="entry name" value="CBS"/>
    <property type="match status" value="2"/>
</dbReference>
<feature type="domain" description="SIS" evidence="9">
    <location>
        <begin position="30"/>
        <end position="173"/>
    </location>
</feature>
<evidence type="ECO:0000256" key="2">
    <source>
        <dbReference type="ARBA" id="ARBA00022737"/>
    </source>
</evidence>
<feature type="site" description="Catalytically relevant" evidence="6">
    <location>
        <position position="100"/>
    </location>
</feature>
<dbReference type="PANTHER" id="PTHR42745">
    <property type="match status" value="1"/>
</dbReference>
<dbReference type="Gene3D" id="3.10.580.10">
    <property type="entry name" value="CBS-domain"/>
    <property type="match status" value="1"/>
</dbReference>
<dbReference type="InterPro" id="IPR046342">
    <property type="entry name" value="CBS_dom_sf"/>
</dbReference>
<keyword evidence="3 7" id="KW-0129">CBS domain</keyword>
<dbReference type="InterPro" id="IPR000644">
    <property type="entry name" value="CBS_dom"/>
</dbReference>
<gene>
    <name evidence="10" type="primary">kdsD</name>
    <name evidence="10" type="ORF">MAGMO_3892</name>
</gene>
<evidence type="ECO:0000256" key="1">
    <source>
        <dbReference type="ARBA" id="ARBA00008165"/>
    </source>
</evidence>
<dbReference type="AlphaFoldDB" id="A0A1S7LMC8"/>
<comment type="similarity">
    <text evidence="1 4">Belongs to the SIS family. GutQ/KpsF subfamily.</text>
</comment>